<evidence type="ECO:0000313" key="2">
    <source>
        <dbReference type="EMBL" id="NEV61662.1"/>
    </source>
</evidence>
<evidence type="ECO:0000256" key="1">
    <source>
        <dbReference type="SAM" id="MobiDB-lite"/>
    </source>
</evidence>
<accession>A0A6M0JVV0</accession>
<sequence>MNNPDGLGGKSGKKADIDNVANGDVSKDTRKRSNHAPERVIARLKRDKADADLPEDVRQQASVMLAGISSGEIKPYKAAKAMGYVKAPDPAAIVHKQREKASFLLAATHQRVHGLSIRLHSVILTVSNNR</sequence>
<reference evidence="2 3" key="1">
    <citation type="submission" date="2020-02" db="EMBL/GenBank/DDBJ databases">
        <title>Genome sequences of Thiorhodococcus mannitoliphagus and Thiorhodococcus minor, purple sulfur photosynthetic bacteria in the gammaproteobacterial family, Chromatiaceae.</title>
        <authorList>
            <person name="Aviles F.A."/>
            <person name="Meyer T.E."/>
            <person name="Kyndt J.A."/>
        </authorList>
    </citation>
    <scope>NUCLEOTIDE SEQUENCE [LARGE SCALE GENOMIC DNA]</scope>
    <source>
        <strain evidence="2 3">DSM 11518</strain>
    </source>
</reference>
<protein>
    <submittedName>
        <fullName evidence="2">Uncharacterized protein</fullName>
    </submittedName>
</protein>
<proteinExistence type="predicted"/>
<keyword evidence="3" id="KW-1185">Reference proteome</keyword>
<dbReference type="EMBL" id="JAAIJQ010000015">
    <property type="protein sequence ID" value="NEV61662.1"/>
    <property type="molecule type" value="Genomic_DNA"/>
</dbReference>
<dbReference type="Proteomes" id="UP000483379">
    <property type="component" value="Unassembled WGS sequence"/>
</dbReference>
<dbReference type="RefSeq" id="WP_164452109.1">
    <property type="nucleotide sequence ID" value="NZ_JAAIJQ010000015.1"/>
</dbReference>
<feature type="compositionally biased region" description="Gly residues" evidence="1">
    <location>
        <begin position="1"/>
        <end position="10"/>
    </location>
</feature>
<name>A0A6M0JVV0_9GAMM</name>
<organism evidence="2 3">
    <name type="scientific">Thiorhodococcus minor</name>
    <dbReference type="NCBI Taxonomy" id="57489"/>
    <lineage>
        <taxon>Bacteria</taxon>
        <taxon>Pseudomonadati</taxon>
        <taxon>Pseudomonadota</taxon>
        <taxon>Gammaproteobacteria</taxon>
        <taxon>Chromatiales</taxon>
        <taxon>Chromatiaceae</taxon>
        <taxon>Thiorhodococcus</taxon>
    </lineage>
</organism>
<feature type="region of interest" description="Disordered" evidence="1">
    <location>
        <begin position="1"/>
        <end position="46"/>
    </location>
</feature>
<dbReference type="AlphaFoldDB" id="A0A6M0JVV0"/>
<comment type="caution">
    <text evidence="2">The sequence shown here is derived from an EMBL/GenBank/DDBJ whole genome shotgun (WGS) entry which is preliminary data.</text>
</comment>
<gene>
    <name evidence="2" type="ORF">G3446_07125</name>
</gene>
<evidence type="ECO:0000313" key="3">
    <source>
        <dbReference type="Proteomes" id="UP000483379"/>
    </source>
</evidence>